<dbReference type="GO" id="GO:0005524">
    <property type="term" value="F:ATP binding"/>
    <property type="evidence" value="ECO:0007669"/>
    <property type="project" value="UniProtKB-UniRule"/>
</dbReference>
<sequence length="375" mass="42879">MTADLEKPQEVPNPRLDLKESKKLREQTSKDAKSPKDQLPIVGEAVRADDQRQFRLNTIIGEGGYGTVFECQAVDAKRKYACKAEKWSKTMLKIEISVLKAANVKHCKHFCELVTIGRIANEYMFIVTTLLDKDLNKLRNEQPDRHFSLGTAARVGMQTCSAIEELHTLGFLSRDIKAGNFGVGRREESTQRLIYMFDFGLSRKYIDKSKNLIPPRKDIGWRGTTRYGSLQAHRRQDLGRKDDMESWLYMLIEISKGSLPWRMVTDRQKVFECKLACRGDFRPALLGALPKQFDELLSLVDKLSFESQPPYGEFIKLLAQICEENNIDMNQNYDWECDPPPSSVHTSVTKSVDNSASEEIKANNIERPVNREVNP</sequence>
<keyword evidence="5" id="KW-1185">Reference proteome</keyword>
<feature type="region of interest" description="Disordered" evidence="2">
    <location>
        <begin position="1"/>
        <end position="38"/>
    </location>
</feature>
<comment type="caution">
    <text evidence="4">The sequence shown here is derived from an EMBL/GenBank/DDBJ whole genome shotgun (WGS) entry which is preliminary data.</text>
</comment>
<dbReference type="EMBL" id="JAUCMV010000001">
    <property type="protein sequence ID" value="KAK0423471.1"/>
    <property type="molecule type" value="Genomic_DNA"/>
</dbReference>
<organism evidence="4 5">
    <name type="scientific">Steinernema hermaphroditum</name>
    <dbReference type="NCBI Taxonomy" id="289476"/>
    <lineage>
        <taxon>Eukaryota</taxon>
        <taxon>Metazoa</taxon>
        <taxon>Ecdysozoa</taxon>
        <taxon>Nematoda</taxon>
        <taxon>Chromadorea</taxon>
        <taxon>Rhabditida</taxon>
        <taxon>Tylenchina</taxon>
        <taxon>Panagrolaimomorpha</taxon>
        <taxon>Strongyloidoidea</taxon>
        <taxon>Steinernematidae</taxon>
        <taxon>Steinernema</taxon>
    </lineage>
</organism>
<dbReference type="InterPro" id="IPR011009">
    <property type="entry name" value="Kinase-like_dom_sf"/>
</dbReference>
<dbReference type="Pfam" id="PF00069">
    <property type="entry name" value="Pkinase"/>
    <property type="match status" value="1"/>
</dbReference>
<protein>
    <recommendedName>
        <fullName evidence="3">Protein kinase domain-containing protein</fullName>
    </recommendedName>
</protein>
<keyword evidence="1" id="KW-0547">Nucleotide-binding</keyword>
<feature type="compositionally biased region" description="Basic and acidic residues" evidence="2">
    <location>
        <begin position="16"/>
        <end position="36"/>
    </location>
</feature>
<dbReference type="SUPFAM" id="SSF56112">
    <property type="entry name" value="Protein kinase-like (PK-like)"/>
    <property type="match status" value="1"/>
</dbReference>
<feature type="binding site" evidence="1">
    <location>
        <position position="83"/>
    </location>
    <ligand>
        <name>ATP</name>
        <dbReference type="ChEBI" id="CHEBI:30616"/>
    </ligand>
</feature>
<dbReference type="SMART" id="SM00220">
    <property type="entry name" value="S_TKc"/>
    <property type="match status" value="1"/>
</dbReference>
<dbReference type="GO" id="GO:0004672">
    <property type="term" value="F:protein kinase activity"/>
    <property type="evidence" value="ECO:0007669"/>
    <property type="project" value="InterPro"/>
</dbReference>
<evidence type="ECO:0000313" key="4">
    <source>
        <dbReference type="EMBL" id="KAK0423471.1"/>
    </source>
</evidence>
<proteinExistence type="predicted"/>
<evidence type="ECO:0000313" key="5">
    <source>
        <dbReference type="Proteomes" id="UP001175271"/>
    </source>
</evidence>
<feature type="region of interest" description="Disordered" evidence="2">
    <location>
        <begin position="344"/>
        <end position="375"/>
    </location>
</feature>
<dbReference type="InterPro" id="IPR000719">
    <property type="entry name" value="Prot_kinase_dom"/>
</dbReference>
<keyword evidence="1" id="KW-0067">ATP-binding</keyword>
<feature type="domain" description="Protein kinase" evidence="3">
    <location>
        <begin position="54"/>
        <end position="375"/>
    </location>
</feature>
<dbReference type="Proteomes" id="UP001175271">
    <property type="component" value="Unassembled WGS sequence"/>
</dbReference>
<evidence type="ECO:0000256" key="1">
    <source>
        <dbReference type="PROSITE-ProRule" id="PRU10141"/>
    </source>
</evidence>
<dbReference type="Gene3D" id="1.10.510.10">
    <property type="entry name" value="Transferase(Phosphotransferase) domain 1"/>
    <property type="match status" value="1"/>
</dbReference>
<name>A0AA39IFN3_9BILA</name>
<feature type="compositionally biased region" description="Polar residues" evidence="2">
    <location>
        <begin position="344"/>
        <end position="357"/>
    </location>
</feature>
<evidence type="ECO:0000256" key="2">
    <source>
        <dbReference type="SAM" id="MobiDB-lite"/>
    </source>
</evidence>
<dbReference type="AlphaFoldDB" id="A0AA39IFN3"/>
<gene>
    <name evidence="4" type="ORF">QR680_008159</name>
</gene>
<dbReference type="PROSITE" id="PS50011">
    <property type="entry name" value="PROTEIN_KINASE_DOM"/>
    <property type="match status" value="1"/>
</dbReference>
<dbReference type="PROSITE" id="PS00107">
    <property type="entry name" value="PROTEIN_KINASE_ATP"/>
    <property type="match status" value="1"/>
</dbReference>
<reference evidence="4" key="1">
    <citation type="submission" date="2023-06" db="EMBL/GenBank/DDBJ databases">
        <title>Genomic analysis of the entomopathogenic nematode Steinernema hermaphroditum.</title>
        <authorList>
            <person name="Schwarz E.M."/>
            <person name="Heppert J.K."/>
            <person name="Baniya A."/>
            <person name="Schwartz H.T."/>
            <person name="Tan C.-H."/>
            <person name="Antoshechkin I."/>
            <person name="Sternberg P.W."/>
            <person name="Goodrich-Blair H."/>
            <person name="Dillman A.R."/>
        </authorList>
    </citation>
    <scope>NUCLEOTIDE SEQUENCE</scope>
    <source>
        <strain evidence="4">PS9179</strain>
        <tissue evidence="4">Whole animal</tissue>
    </source>
</reference>
<accession>A0AA39IFN3</accession>
<evidence type="ECO:0000259" key="3">
    <source>
        <dbReference type="PROSITE" id="PS50011"/>
    </source>
</evidence>
<dbReference type="InterPro" id="IPR017441">
    <property type="entry name" value="Protein_kinase_ATP_BS"/>
</dbReference>
<dbReference type="InterPro" id="IPR050235">
    <property type="entry name" value="CK1_Ser-Thr_kinase"/>
</dbReference>
<dbReference type="PANTHER" id="PTHR11909">
    <property type="entry name" value="CASEIN KINASE-RELATED"/>
    <property type="match status" value="1"/>
</dbReference>